<name>A0A8H3F8X8_9LECA</name>
<evidence type="ECO:0000313" key="3">
    <source>
        <dbReference type="Proteomes" id="UP000664169"/>
    </source>
</evidence>
<dbReference type="EMBL" id="CAJPDQ010000013">
    <property type="protein sequence ID" value="CAF9918227.1"/>
    <property type="molecule type" value="Genomic_DNA"/>
</dbReference>
<dbReference type="OrthoDB" id="3648773at2759"/>
<gene>
    <name evidence="2" type="ORF">GOMPHAMPRED_001456</name>
</gene>
<sequence>MSMSMSMSHTDSYFSFDKKPRSAHHPDNESPTPLSPGSVEPPVPSTLLSTASGSALLSQGGSTETPMNLLSVSKALDRSRHKGSTTSPSQRQGHRLGSALRKFNLAPLLGGRRHSDRVRDEKSGEHDTNSTSGSDKTTPSHRAWFSDHTNPQTPTEPSTRPHRRLGISEPSPNHPTGRNRATHTLSLRHKTNRPIPKPLTLPLPSDRTLSFLPSEAQRVATPPDSAEPRLGSPPRSGGRDHHHHYHQRNNHHYLESRSQAIPRGQFSDDDDMFRRKVYNGHNNNNNNKEEDAVPIERRLGSLVVDEDIPEHFPSSPLCPRNGRHRDGGGGVCPYHG</sequence>
<feature type="compositionally biased region" description="Basic and acidic residues" evidence="1">
    <location>
        <begin position="117"/>
        <end position="128"/>
    </location>
</feature>
<feature type="compositionally biased region" description="Basic and acidic residues" evidence="1">
    <location>
        <begin position="16"/>
        <end position="28"/>
    </location>
</feature>
<feature type="region of interest" description="Disordered" evidence="1">
    <location>
        <begin position="1"/>
        <end position="245"/>
    </location>
</feature>
<evidence type="ECO:0000256" key="1">
    <source>
        <dbReference type="SAM" id="MobiDB-lite"/>
    </source>
</evidence>
<reference evidence="2" key="1">
    <citation type="submission" date="2021-03" db="EMBL/GenBank/DDBJ databases">
        <authorList>
            <person name="Tagirdzhanova G."/>
        </authorList>
    </citation>
    <scope>NUCLEOTIDE SEQUENCE</scope>
</reference>
<keyword evidence="3" id="KW-1185">Reference proteome</keyword>
<organism evidence="2 3">
    <name type="scientific">Gomphillus americanus</name>
    <dbReference type="NCBI Taxonomy" id="1940652"/>
    <lineage>
        <taxon>Eukaryota</taxon>
        <taxon>Fungi</taxon>
        <taxon>Dikarya</taxon>
        <taxon>Ascomycota</taxon>
        <taxon>Pezizomycotina</taxon>
        <taxon>Lecanoromycetes</taxon>
        <taxon>OSLEUM clade</taxon>
        <taxon>Ostropomycetidae</taxon>
        <taxon>Ostropales</taxon>
        <taxon>Graphidaceae</taxon>
        <taxon>Gomphilloideae</taxon>
        <taxon>Gomphillus</taxon>
    </lineage>
</organism>
<protein>
    <submittedName>
        <fullName evidence="2">Uncharacterized protein</fullName>
    </submittedName>
</protein>
<proteinExistence type="predicted"/>
<evidence type="ECO:0000313" key="2">
    <source>
        <dbReference type="EMBL" id="CAF9918227.1"/>
    </source>
</evidence>
<feature type="compositionally biased region" description="Polar residues" evidence="1">
    <location>
        <begin position="147"/>
        <end position="158"/>
    </location>
</feature>
<comment type="caution">
    <text evidence="2">The sequence shown here is derived from an EMBL/GenBank/DDBJ whole genome shotgun (WGS) entry which is preliminary data.</text>
</comment>
<dbReference type="Proteomes" id="UP000664169">
    <property type="component" value="Unassembled WGS sequence"/>
</dbReference>
<accession>A0A8H3F8X8</accession>
<dbReference type="AlphaFoldDB" id="A0A8H3F8X8"/>
<feature type="compositionally biased region" description="Low complexity" evidence="1">
    <location>
        <begin position="45"/>
        <end position="63"/>
    </location>
</feature>